<evidence type="ECO:0000259" key="1">
    <source>
        <dbReference type="PROSITE" id="PS51724"/>
    </source>
</evidence>
<reference evidence="2 3" key="1">
    <citation type="submission" date="2012-02" db="EMBL/GenBank/DDBJ databases">
        <title>Improved High-Quality Draft genome of Joostella marina DSM 19592.</title>
        <authorList>
            <consortium name="US DOE Joint Genome Institute (JGI-PGF)"/>
            <person name="Lucas S."/>
            <person name="Copeland A."/>
            <person name="Lapidus A."/>
            <person name="Bruce D."/>
            <person name="Goodwin L."/>
            <person name="Pitluck S."/>
            <person name="Peters L."/>
            <person name="Chertkov O."/>
            <person name="Ovchinnikova G."/>
            <person name="Kyrpides N."/>
            <person name="Mavromatis K."/>
            <person name="Detter J.C."/>
            <person name="Han C."/>
            <person name="Land M."/>
            <person name="Hauser L."/>
            <person name="Markowitz V."/>
            <person name="Cheng J.-F."/>
            <person name="Hugenholtz P."/>
            <person name="Woyke T."/>
            <person name="Wu D."/>
            <person name="Tindall B."/>
            <person name="Brambilla E."/>
            <person name="Klenk H.-P."/>
            <person name="Eisen J.A."/>
        </authorList>
    </citation>
    <scope>NUCLEOTIDE SEQUENCE [LARGE SCALE GENOMIC DNA]</scope>
    <source>
        <strain evidence="2 3">DSM 19592</strain>
    </source>
</reference>
<dbReference type="AlphaFoldDB" id="I3C456"/>
<dbReference type="Pfam" id="PF05036">
    <property type="entry name" value="SPOR"/>
    <property type="match status" value="1"/>
</dbReference>
<dbReference type="eggNOG" id="COG3087">
    <property type="taxonomic scope" value="Bacteria"/>
</dbReference>
<protein>
    <submittedName>
        <fullName evidence="2">Sporulation related protein</fullName>
    </submittedName>
</protein>
<gene>
    <name evidence="2" type="ORF">JoomaDRAFT_1384</name>
</gene>
<keyword evidence="3" id="KW-1185">Reference proteome</keyword>
<accession>I3C456</accession>
<dbReference type="Gene3D" id="3.30.70.1070">
    <property type="entry name" value="Sporulation related repeat"/>
    <property type="match status" value="1"/>
</dbReference>
<dbReference type="GO" id="GO:0042834">
    <property type="term" value="F:peptidoglycan binding"/>
    <property type="evidence" value="ECO:0007669"/>
    <property type="project" value="InterPro"/>
</dbReference>
<dbReference type="InterPro" id="IPR041268">
    <property type="entry name" value="HU-CCDC81_bac_2"/>
</dbReference>
<dbReference type="STRING" id="926559.JoomaDRAFT_1384"/>
<dbReference type="SUPFAM" id="SSF110997">
    <property type="entry name" value="Sporulation related repeat"/>
    <property type="match status" value="1"/>
</dbReference>
<dbReference type="Pfam" id="PF18174">
    <property type="entry name" value="HU-CCDC81_bac_1"/>
    <property type="match status" value="1"/>
</dbReference>
<dbReference type="PROSITE" id="PS51724">
    <property type="entry name" value="SPOR"/>
    <property type="match status" value="1"/>
</dbReference>
<organism evidence="2 3">
    <name type="scientific">Galbibacter orientalis DSM 19592</name>
    <dbReference type="NCBI Taxonomy" id="926559"/>
    <lineage>
        <taxon>Bacteria</taxon>
        <taxon>Pseudomonadati</taxon>
        <taxon>Bacteroidota</taxon>
        <taxon>Flavobacteriia</taxon>
        <taxon>Flavobacteriales</taxon>
        <taxon>Flavobacteriaceae</taxon>
        <taxon>Galbibacter</taxon>
    </lineage>
</organism>
<name>I3C456_9FLAO</name>
<dbReference type="InterPro" id="IPR040495">
    <property type="entry name" value="HU-CCDC81_bac_1"/>
</dbReference>
<evidence type="ECO:0000313" key="3">
    <source>
        <dbReference type="Proteomes" id="UP000004690"/>
    </source>
</evidence>
<proteinExistence type="predicted"/>
<dbReference type="OrthoDB" id="653949at2"/>
<sequence>MRIENYISDLLYRYECVTVPGFGSFITQYQPAKVHHNTNAFYPPSKSIAFNEQLKSNDGLLTKYIAEAQNISYEEASTKIEATVLSWRKSLISKEKIALKNIGDLWWSEDEKILFQPSYHLNYLTSSFGLSSFVSPSITREELKKEVETLEEKAPIAFTPERRKNRSYLKYAAVFLLALSAGTIGYKLVDIQKENQIQVAQQEAQKQIENDIQKATFFDTTPLEIPSITLKVEKQPLKYHIIAGAFRVEENADKKVDQLKERGYEAERIGENKYGLHQVTYASFAEVPEALDFLRKVKSEESKEAWLLVDENIED</sequence>
<dbReference type="EMBL" id="JH651379">
    <property type="protein sequence ID" value="EIJ38399.1"/>
    <property type="molecule type" value="Genomic_DNA"/>
</dbReference>
<dbReference type="RefSeq" id="WP_008611576.1">
    <property type="nucleotide sequence ID" value="NZ_JH651379.1"/>
</dbReference>
<dbReference type="Proteomes" id="UP000004690">
    <property type="component" value="Unassembled WGS sequence"/>
</dbReference>
<evidence type="ECO:0000313" key="2">
    <source>
        <dbReference type="EMBL" id="EIJ38399.1"/>
    </source>
</evidence>
<dbReference type="Pfam" id="PF18175">
    <property type="entry name" value="HU-CCDC81_bac_2"/>
    <property type="match status" value="1"/>
</dbReference>
<dbReference type="InterPro" id="IPR007730">
    <property type="entry name" value="SPOR-like_dom"/>
</dbReference>
<dbReference type="InterPro" id="IPR036680">
    <property type="entry name" value="SPOR-like_sf"/>
</dbReference>
<dbReference type="HOGENOM" id="CLU_061747_0_0_10"/>
<feature type="domain" description="SPOR" evidence="1">
    <location>
        <begin position="233"/>
        <end position="310"/>
    </location>
</feature>